<dbReference type="HOGENOM" id="CLU_1002014_0_0_1"/>
<dbReference type="EMBL" id="KB311452">
    <property type="protein sequence ID" value="ELT89236.1"/>
    <property type="molecule type" value="Genomic_DNA"/>
</dbReference>
<dbReference type="AlphaFoldDB" id="R7TDX2"/>
<dbReference type="OrthoDB" id="6250588at2759"/>
<reference evidence="1 3" key="2">
    <citation type="journal article" date="2013" name="Nature">
        <title>Insights into bilaterian evolution from three spiralian genomes.</title>
        <authorList>
            <person name="Simakov O."/>
            <person name="Marletaz F."/>
            <person name="Cho S.J."/>
            <person name="Edsinger-Gonzales E."/>
            <person name="Havlak P."/>
            <person name="Hellsten U."/>
            <person name="Kuo D.H."/>
            <person name="Larsson T."/>
            <person name="Lv J."/>
            <person name="Arendt D."/>
            <person name="Savage R."/>
            <person name="Osoegawa K."/>
            <person name="de Jong P."/>
            <person name="Grimwood J."/>
            <person name="Chapman J.A."/>
            <person name="Shapiro H."/>
            <person name="Aerts A."/>
            <person name="Otillar R.P."/>
            <person name="Terry A.Y."/>
            <person name="Boore J.L."/>
            <person name="Grigoriev I.V."/>
            <person name="Lindberg D.R."/>
            <person name="Seaver E.C."/>
            <person name="Weisblat D.A."/>
            <person name="Putnam N.H."/>
            <person name="Rokhsar D.S."/>
        </authorList>
    </citation>
    <scope>NUCLEOTIDE SEQUENCE</scope>
    <source>
        <strain evidence="1 3">I ESC-2004</strain>
    </source>
</reference>
<evidence type="ECO:0000313" key="2">
    <source>
        <dbReference type="EnsemblMetazoa" id="CapteP191020"/>
    </source>
</evidence>
<dbReference type="PANTHER" id="PTHR33244">
    <property type="entry name" value="INTEGRASE CATALYTIC DOMAIN-CONTAINING PROTEIN-RELATED"/>
    <property type="match status" value="1"/>
</dbReference>
<dbReference type="OMA" id="WELAIVL"/>
<evidence type="ECO:0000313" key="3">
    <source>
        <dbReference type="Proteomes" id="UP000014760"/>
    </source>
</evidence>
<evidence type="ECO:0000313" key="1">
    <source>
        <dbReference type="EMBL" id="ELT89236.1"/>
    </source>
</evidence>
<name>R7TDX2_CAPTE</name>
<dbReference type="STRING" id="283909.R7TDX2"/>
<protein>
    <submittedName>
        <fullName evidence="1 2">Uncharacterized protein</fullName>
    </submittedName>
</protein>
<reference evidence="2" key="3">
    <citation type="submission" date="2015-06" db="UniProtKB">
        <authorList>
            <consortium name="EnsemblMetazoa"/>
        </authorList>
    </citation>
    <scope>IDENTIFICATION</scope>
</reference>
<reference evidence="3" key="1">
    <citation type="submission" date="2012-12" db="EMBL/GenBank/DDBJ databases">
        <authorList>
            <person name="Hellsten U."/>
            <person name="Grimwood J."/>
            <person name="Chapman J.A."/>
            <person name="Shapiro H."/>
            <person name="Aerts A."/>
            <person name="Otillar R.P."/>
            <person name="Terry A.Y."/>
            <person name="Boore J.L."/>
            <person name="Simakov O."/>
            <person name="Marletaz F."/>
            <person name="Cho S.-J."/>
            <person name="Edsinger-Gonzales E."/>
            <person name="Havlak P."/>
            <person name="Kuo D.-H."/>
            <person name="Larsson T."/>
            <person name="Lv J."/>
            <person name="Arendt D."/>
            <person name="Savage R."/>
            <person name="Osoegawa K."/>
            <person name="de Jong P."/>
            <person name="Lindberg D.R."/>
            <person name="Seaver E.C."/>
            <person name="Weisblat D.A."/>
            <person name="Putnam N.H."/>
            <person name="Grigoriev I.V."/>
            <person name="Rokhsar D.S."/>
        </authorList>
    </citation>
    <scope>NUCLEOTIDE SEQUENCE</scope>
    <source>
        <strain evidence="3">I ESC-2004</strain>
    </source>
</reference>
<dbReference type="EnsemblMetazoa" id="CapteT191020">
    <property type="protein sequence ID" value="CapteP191020"/>
    <property type="gene ID" value="CapteG191020"/>
</dbReference>
<proteinExistence type="predicted"/>
<keyword evidence="3" id="KW-1185">Reference proteome</keyword>
<sequence length="278" mass="31750">MFYADMLSRATLQDEETEKLFNNELNVCGIQATPQRLASLRDATAEDRLLQSVIGMLNDKHPIITQECKPFMGFKDELSYKDGLLFKKKTASHSRAFESRHVGKIAPVSSRCNEMQGYCTTTNLLLGRGIRTRIPMKDNHTNPQNLNLKDVKEKLELRQEKQEQQFDKKAGKDKPVLPIGAHVRYRASQGAWRHGVIIKMPAPTKPSSYLIKGDTGCTYSRNRKHIFKSGETWQLYEEDDPWPEQDAEPQTVPMQPVAPQRVTTRYGCVVHPPDRLNL</sequence>
<gene>
    <name evidence="1" type="ORF">CAPTEDRAFT_191020</name>
</gene>
<dbReference type="Proteomes" id="UP000014760">
    <property type="component" value="Unassembled WGS sequence"/>
</dbReference>
<dbReference type="EMBL" id="AMQN01014946">
    <property type="status" value="NOT_ANNOTATED_CDS"/>
    <property type="molecule type" value="Genomic_DNA"/>
</dbReference>
<organism evidence="1">
    <name type="scientific">Capitella teleta</name>
    <name type="common">Polychaete worm</name>
    <dbReference type="NCBI Taxonomy" id="283909"/>
    <lineage>
        <taxon>Eukaryota</taxon>
        <taxon>Metazoa</taxon>
        <taxon>Spiralia</taxon>
        <taxon>Lophotrochozoa</taxon>
        <taxon>Annelida</taxon>
        <taxon>Polychaeta</taxon>
        <taxon>Sedentaria</taxon>
        <taxon>Scolecida</taxon>
        <taxon>Capitellidae</taxon>
        <taxon>Capitella</taxon>
    </lineage>
</organism>
<accession>R7TDX2</accession>
<dbReference type="PANTHER" id="PTHR33244:SF3">
    <property type="entry name" value="PEPTIDASE A2 DOMAIN-CONTAINING PROTEIN"/>
    <property type="match status" value="1"/>
</dbReference>